<dbReference type="GO" id="GO:0033554">
    <property type="term" value="P:cellular response to stress"/>
    <property type="evidence" value="ECO:0007669"/>
    <property type="project" value="TreeGrafter"/>
</dbReference>
<dbReference type="KEGG" id="soy:115888160"/>
<dbReference type="InParanoid" id="A0A6J2YKF0"/>
<dbReference type="GO" id="GO:0034097">
    <property type="term" value="P:response to cytokine"/>
    <property type="evidence" value="ECO:0007669"/>
    <property type="project" value="TreeGrafter"/>
</dbReference>
<dbReference type="RefSeq" id="XP_030763619.1">
    <property type="nucleotide sequence ID" value="XM_030907759.1"/>
</dbReference>
<feature type="compositionally biased region" description="Polar residues" evidence="1">
    <location>
        <begin position="19"/>
        <end position="28"/>
    </location>
</feature>
<dbReference type="InterPro" id="IPR000451">
    <property type="entry name" value="NFkB/Dor"/>
</dbReference>
<dbReference type="SMART" id="SM00429">
    <property type="entry name" value="IPT"/>
    <property type="match status" value="1"/>
</dbReference>
<feature type="region of interest" description="Disordered" evidence="1">
    <location>
        <begin position="1"/>
        <end position="33"/>
    </location>
</feature>
<dbReference type="SUPFAM" id="SSF81296">
    <property type="entry name" value="E set domains"/>
    <property type="match status" value="1"/>
</dbReference>
<protein>
    <submittedName>
        <fullName evidence="4">Embryonic polarity protein dorsal-like</fullName>
    </submittedName>
</protein>
<dbReference type="GO" id="GO:0045944">
    <property type="term" value="P:positive regulation of transcription by RNA polymerase II"/>
    <property type="evidence" value="ECO:0007669"/>
    <property type="project" value="TreeGrafter"/>
</dbReference>
<dbReference type="Pfam" id="PF00554">
    <property type="entry name" value="RHD_DNA_bind"/>
    <property type="match status" value="1"/>
</dbReference>
<dbReference type="Gene3D" id="2.60.40.10">
    <property type="entry name" value="Immunoglobulins"/>
    <property type="match status" value="1"/>
</dbReference>
<evidence type="ECO:0000259" key="2">
    <source>
        <dbReference type="PROSITE" id="PS50254"/>
    </source>
</evidence>
<dbReference type="GO" id="GO:0048731">
    <property type="term" value="P:system development"/>
    <property type="evidence" value="ECO:0007669"/>
    <property type="project" value="UniProtKB-ARBA"/>
</dbReference>
<dbReference type="InterPro" id="IPR002909">
    <property type="entry name" value="IPT_dom"/>
</dbReference>
<feature type="domain" description="RHD" evidence="2">
    <location>
        <begin position="34"/>
        <end position="215"/>
    </location>
</feature>
<dbReference type="Pfam" id="PF16179">
    <property type="entry name" value="RHD_dimer"/>
    <property type="match status" value="1"/>
</dbReference>
<dbReference type="InterPro" id="IPR037059">
    <property type="entry name" value="RHD_DNA_bind_dom_sf"/>
</dbReference>
<dbReference type="GO" id="GO:0045087">
    <property type="term" value="P:innate immune response"/>
    <property type="evidence" value="ECO:0007669"/>
    <property type="project" value="TreeGrafter"/>
</dbReference>
<organism evidence="3 4">
    <name type="scientific">Sitophilus oryzae</name>
    <name type="common">Rice weevil</name>
    <name type="synonym">Curculio oryzae</name>
    <dbReference type="NCBI Taxonomy" id="7048"/>
    <lineage>
        <taxon>Eukaryota</taxon>
        <taxon>Metazoa</taxon>
        <taxon>Ecdysozoa</taxon>
        <taxon>Arthropoda</taxon>
        <taxon>Hexapoda</taxon>
        <taxon>Insecta</taxon>
        <taxon>Pterygota</taxon>
        <taxon>Neoptera</taxon>
        <taxon>Endopterygota</taxon>
        <taxon>Coleoptera</taxon>
        <taxon>Polyphaga</taxon>
        <taxon>Cucujiformia</taxon>
        <taxon>Curculionidae</taxon>
        <taxon>Dryophthorinae</taxon>
        <taxon>Sitophilus</taxon>
    </lineage>
</organism>
<dbReference type="InterPro" id="IPR008967">
    <property type="entry name" value="p53-like_TF_DNA-bd_sf"/>
</dbReference>
<dbReference type="GO" id="GO:0005634">
    <property type="term" value="C:nucleus"/>
    <property type="evidence" value="ECO:0007669"/>
    <property type="project" value="TreeGrafter"/>
</dbReference>
<dbReference type="InterPro" id="IPR032397">
    <property type="entry name" value="RHD_dimer"/>
</dbReference>
<dbReference type="GO" id="GO:0007249">
    <property type="term" value="P:canonical NF-kappaB signal transduction"/>
    <property type="evidence" value="ECO:0007669"/>
    <property type="project" value="TreeGrafter"/>
</dbReference>
<dbReference type="GO" id="GO:0038061">
    <property type="term" value="P:non-canonical NF-kappaB signal transduction"/>
    <property type="evidence" value="ECO:0007669"/>
    <property type="project" value="TreeGrafter"/>
</dbReference>
<evidence type="ECO:0000256" key="1">
    <source>
        <dbReference type="SAM" id="MobiDB-lite"/>
    </source>
</evidence>
<dbReference type="GeneID" id="115888160"/>
<dbReference type="InterPro" id="IPR014756">
    <property type="entry name" value="Ig_E-set"/>
</dbReference>
<dbReference type="PRINTS" id="PR00057">
    <property type="entry name" value="NFKBTNSCPFCT"/>
</dbReference>
<dbReference type="GO" id="GO:0005737">
    <property type="term" value="C:cytoplasm"/>
    <property type="evidence" value="ECO:0007669"/>
    <property type="project" value="InterPro"/>
</dbReference>
<dbReference type="AlphaFoldDB" id="A0A6J2YKF0"/>
<dbReference type="PANTHER" id="PTHR24169:SF25">
    <property type="entry name" value="DORSAL-RELATED IMMUNITY FACTOR DIF-RELATED"/>
    <property type="match status" value="1"/>
</dbReference>
<gene>
    <name evidence="4" type="primary">LOC115888160</name>
</gene>
<evidence type="ECO:0000313" key="3">
    <source>
        <dbReference type="Proteomes" id="UP000504635"/>
    </source>
</evidence>
<dbReference type="GO" id="GO:0000978">
    <property type="term" value="F:RNA polymerase II cis-regulatory region sequence-specific DNA binding"/>
    <property type="evidence" value="ECO:0007669"/>
    <property type="project" value="TreeGrafter"/>
</dbReference>
<dbReference type="GO" id="GO:0000981">
    <property type="term" value="F:DNA-binding transcription factor activity, RNA polymerase II-specific"/>
    <property type="evidence" value="ECO:0007669"/>
    <property type="project" value="TreeGrafter"/>
</dbReference>
<dbReference type="GO" id="GO:0048468">
    <property type="term" value="P:cell development"/>
    <property type="evidence" value="ECO:0007669"/>
    <property type="project" value="UniProtKB-ARBA"/>
</dbReference>
<evidence type="ECO:0000313" key="4">
    <source>
        <dbReference type="RefSeq" id="XP_030763619.1"/>
    </source>
</evidence>
<dbReference type="Proteomes" id="UP000504635">
    <property type="component" value="Unplaced"/>
</dbReference>
<dbReference type="Gene3D" id="2.60.40.340">
    <property type="entry name" value="Rel homology domain (RHD), DNA-binding domain"/>
    <property type="match status" value="1"/>
</dbReference>
<accession>A0A6J2YKF0</accession>
<sequence length="416" mass="47035">MDFGVQMNKDPMHQGEIPSFTNYSQGPPNTGAHRRQAYVRILEQPASRAYRFRYQCERSPVGSIHGSIQGVSSTPQIKTYPEIQVEGYRGNALVVVSLVMKDPPYAAHPHKIVGKGCRHGVCTLTIPVDTMRVEFPHLGIQCVKKKEVESSLTQRESIRVDPFRQHFHHKYNPNLINLSAVRLCFQVILEGETGKYTEPLEPVVSDVINDKRIVSSLTIVSLSDCVGSVSGGEEDCILLCEKASKDDIEVHFFELENDRVVWSAKPDIRPTQVYKQVVIWFKSPPYKTTDVEEPVRVFLQLYRPSDRATSEPVPFELHPHNSVSGLKRKRSRFDQTDSFNGLPEHYNINNDQAQASCSLWNIPLNSASNTTIQQNPQQIGDRMELDNFQINSDDLANTLRSMPIQGGHLPVLENLF</sequence>
<dbReference type="InterPro" id="IPR011539">
    <property type="entry name" value="RHD_DNA_bind_dom"/>
</dbReference>
<proteinExistence type="predicted"/>
<dbReference type="SUPFAM" id="SSF49417">
    <property type="entry name" value="p53-like transcription factors"/>
    <property type="match status" value="1"/>
</dbReference>
<name>A0A6J2YKF0_SITOR</name>
<keyword evidence="3" id="KW-1185">Reference proteome</keyword>
<dbReference type="InterPro" id="IPR013783">
    <property type="entry name" value="Ig-like_fold"/>
</dbReference>
<dbReference type="PROSITE" id="PS50254">
    <property type="entry name" value="REL_2"/>
    <property type="match status" value="1"/>
</dbReference>
<reference evidence="4" key="1">
    <citation type="submission" date="2025-08" db="UniProtKB">
        <authorList>
            <consortium name="RefSeq"/>
        </authorList>
    </citation>
    <scope>IDENTIFICATION</scope>
    <source>
        <tissue evidence="4">Gonads</tissue>
    </source>
</reference>
<dbReference type="OrthoDB" id="7881762at2759"/>
<dbReference type="PANTHER" id="PTHR24169">
    <property type="entry name" value="NUCLEAR FACTOR NF-KAPPA-B PROTEIN"/>
    <property type="match status" value="1"/>
</dbReference>